<organism evidence="3 4">
    <name type="scientific">Stephania japonica</name>
    <dbReference type="NCBI Taxonomy" id="461633"/>
    <lineage>
        <taxon>Eukaryota</taxon>
        <taxon>Viridiplantae</taxon>
        <taxon>Streptophyta</taxon>
        <taxon>Embryophyta</taxon>
        <taxon>Tracheophyta</taxon>
        <taxon>Spermatophyta</taxon>
        <taxon>Magnoliopsida</taxon>
        <taxon>Ranunculales</taxon>
        <taxon>Menispermaceae</taxon>
        <taxon>Menispermoideae</taxon>
        <taxon>Cissampelideae</taxon>
        <taxon>Stephania</taxon>
    </lineage>
</organism>
<dbReference type="PROSITE" id="PS50004">
    <property type="entry name" value="C2"/>
    <property type="match status" value="1"/>
</dbReference>
<evidence type="ECO:0000259" key="2">
    <source>
        <dbReference type="PROSITE" id="PS50004"/>
    </source>
</evidence>
<accession>A0AAP0IMQ0</accession>
<reference evidence="3 4" key="1">
    <citation type="submission" date="2024-01" db="EMBL/GenBank/DDBJ databases">
        <title>Genome assemblies of Stephania.</title>
        <authorList>
            <person name="Yang L."/>
        </authorList>
    </citation>
    <scope>NUCLEOTIDE SEQUENCE [LARGE SCALE GENOMIC DNA]</scope>
    <source>
        <strain evidence="3">QJT</strain>
        <tissue evidence="3">Leaf</tissue>
    </source>
</reference>
<dbReference type="SUPFAM" id="SSF49562">
    <property type="entry name" value="C2 domain (Calcium/lipid-binding domain, CaLB)"/>
    <property type="match status" value="1"/>
</dbReference>
<dbReference type="SMART" id="SM00239">
    <property type="entry name" value="C2"/>
    <property type="match status" value="1"/>
</dbReference>
<dbReference type="InterPro" id="IPR044750">
    <property type="entry name" value="C2_SRC2/BAP"/>
</dbReference>
<dbReference type="InterPro" id="IPR035892">
    <property type="entry name" value="C2_domain_sf"/>
</dbReference>
<dbReference type="AlphaFoldDB" id="A0AAP0IMQ0"/>
<evidence type="ECO:0000313" key="3">
    <source>
        <dbReference type="EMBL" id="KAK9117753.1"/>
    </source>
</evidence>
<feature type="region of interest" description="Disordered" evidence="1">
    <location>
        <begin position="160"/>
        <end position="179"/>
    </location>
</feature>
<sequence>MAGVGSRAIEVQVKSCRDLKAFNFFQKLSVYAVVSVVSETKKKKTVHAHQKTPIDRKGNGNPEWNHKIRFDLKEEDEDNLFLEFQLLCEVIVFGRDKAIGEVRVPIRDLVEEEEEELRGGGGGTVRLMSYQIRGSNGNPNGVLDFSYKVVLINHNHNHDHDHNHDHNHNHNHNRDDEMKNKIVDDDNTNNIVYPKIESIEFHHQASLLYPPLSPPPPPPPPPLGIVHYPTYDDINYLPPLPLPEQIHYQSKNDYFCDCHPSQYTGYVAGYRDVW</sequence>
<name>A0AAP0IMQ0_9MAGN</name>
<dbReference type="GO" id="GO:0006952">
    <property type="term" value="P:defense response"/>
    <property type="evidence" value="ECO:0007669"/>
    <property type="project" value="InterPro"/>
</dbReference>
<proteinExistence type="predicted"/>
<dbReference type="Pfam" id="PF00168">
    <property type="entry name" value="C2"/>
    <property type="match status" value="1"/>
</dbReference>
<dbReference type="CDD" id="cd04051">
    <property type="entry name" value="C2_SRC2_like"/>
    <property type="match status" value="1"/>
</dbReference>
<feature type="domain" description="C2" evidence="2">
    <location>
        <begin position="1"/>
        <end position="119"/>
    </location>
</feature>
<dbReference type="PANTHER" id="PTHR32246">
    <property type="entry name" value="INGRESSION PROTEIN FIC1"/>
    <property type="match status" value="1"/>
</dbReference>
<dbReference type="PANTHER" id="PTHR32246:SF169">
    <property type="entry name" value="PROTEIN SRC2-LIKE"/>
    <property type="match status" value="1"/>
</dbReference>
<protein>
    <recommendedName>
        <fullName evidence="2">C2 domain-containing protein</fullName>
    </recommendedName>
</protein>
<dbReference type="InterPro" id="IPR000008">
    <property type="entry name" value="C2_dom"/>
</dbReference>
<dbReference type="EMBL" id="JBBNAE010000006">
    <property type="protein sequence ID" value="KAK9117753.1"/>
    <property type="molecule type" value="Genomic_DNA"/>
</dbReference>
<gene>
    <name evidence="3" type="ORF">Sjap_016700</name>
</gene>
<evidence type="ECO:0000313" key="4">
    <source>
        <dbReference type="Proteomes" id="UP001417504"/>
    </source>
</evidence>
<keyword evidence="4" id="KW-1185">Reference proteome</keyword>
<comment type="caution">
    <text evidence="3">The sequence shown here is derived from an EMBL/GenBank/DDBJ whole genome shotgun (WGS) entry which is preliminary data.</text>
</comment>
<evidence type="ECO:0000256" key="1">
    <source>
        <dbReference type="SAM" id="MobiDB-lite"/>
    </source>
</evidence>
<dbReference type="Proteomes" id="UP001417504">
    <property type="component" value="Unassembled WGS sequence"/>
</dbReference>
<dbReference type="Gene3D" id="2.60.40.150">
    <property type="entry name" value="C2 domain"/>
    <property type="match status" value="1"/>
</dbReference>